<dbReference type="PANTHER" id="PTHR43132:SF8">
    <property type="entry name" value="HTH-TYPE TRANSCRIPTIONAL REGULATOR KMTR"/>
    <property type="match status" value="1"/>
</dbReference>
<dbReference type="Gene3D" id="1.10.10.10">
    <property type="entry name" value="Winged helix-like DNA-binding domain superfamily/Winged helix DNA-binding domain"/>
    <property type="match status" value="1"/>
</dbReference>
<evidence type="ECO:0000256" key="2">
    <source>
        <dbReference type="ARBA" id="ARBA00023125"/>
    </source>
</evidence>
<dbReference type="InterPro" id="IPR051011">
    <property type="entry name" value="Metal_resp_trans_reg"/>
</dbReference>
<accession>A0ABU3QQA9</accession>
<dbReference type="InterPro" id="IPR011991">
    <property type="entry name" value="ArsR-like_HTH"/>
</dbReference>
<keyword evidence="6" id="KW-1185">Reference proteome</keyword>
<proteinExistence type="predicted"/>
<dbReference type="EMBL" id="JAWCTQ010000034">
    <property type="protein sequence ID" value="MDT9684961.1"/>
    <property type="molecule type" value="Genomic_DNA"/>
</dbReference>
<evidence type="ECO:0000256" key="1">
    <source>
        <dbReference type="ARBA" id="ARBA00023015"/>
    </source>
</evidence>
<keyword evidence="1" id="KW-0805">Transcription regulation</keyword>
<keyword evidence="3" id="KW-0804">Transcription</keyword>
<dbReference type="Proteomes" id="UP001250181">
    <property type="component" value="Unassembled WGS sequence"/>
</dbReference>
<reference evidence="5 6" key="1">
    <citation type="submission" date="2023-09" db="EMBL/GenBank/DDBJ databases">
        <title>Streptomyces sp. nov.: A antagonism against Alternaria gaisen Producing Streptochlin, Isolated from Tamarix root soil.</title>
        <authorList>
            <person name="Chen Y."/>
        </authorList>
    </citation>
    <scope>NUCLEOTIDE SEQUENCE [LARGE SCALE GENOMIC DNA]</scope>
    <source>
        <strain evidence="5 6">TRM76323</strain>
    </source>
</reference>
<evidence type="ECO:0000313" key="6">
    <source>
        <dbReference type="Proteomes" id="UP001250181"/>
    </source>
</evidence>
<dbReference type="InterPro" id="IPR036388">
    <property type="entry name" value="WH-like_DNA-bd_sf"/>
</dbReference>
<gene>
    <name evidence="5" type="ORF">RND61_23295</name>
</gene>
<evidence type="ECO:0000313" key="5">
    <source>
        <dbReference type="EMBL" id="MDT9684961.1"/>
    </source>
</evidence>
<dbReference type="SUPFAM" id="SSF46785">
    <property type="entry name" value="Winged helix' DNA-binding domain"/>
    <property type="match status" value="1"/>
</dbReference>
<sequence>MQRIHFGAADFARTRLRPTVGPLVETAFAAGLLSRSVGAPYARWRSQVAKRLPGWSSPPAHGGGTLDPELLVAHAERYGDDPGAADRHTGLPEVWRAAVAPYWDQLRAYLEAECEARGRIVMAGGVEQLLATLHPRTIWRAPVLEIPGGPDEDVHLDGRGLVLTPSVFLNHRPGRLMAATAENGQAVLAFAAPPDPARAAALWEEPDGRAQSLGALVGQTRAAALRVLRATCTTSQLADRLGISAAGASQHTAVLRETGLITTRRIRNTVLHTVTPLGVALLDGRVVRTLPPQNVVRRRGRPALEAAPGQRRAS</sequence>
<dbReference type="RefSeq" id="WP_315880008.1">
    <property type="nucleotide sequence ID" value="NZ_JAWCTQ010000034.1"/>
</dbReference>
<evidence type="ECO:0000259" key="4">
    <source>
        <dbReference type="SMART" id="SM00418"/>
    </source>
</evidence>
<dbReference type="InterPro" id="IPR001845">
    <property type="entry name" value="HTH_ArsR_DNA-bd_dom"/>
</dbReference>
<organism evidence="5 6">
    <name type="scientific">Streptomyces tamarix</name>
    <dbReference type="NCBI Taxonomy" id="3078565"/>
    <lineage>
        <taxon>Bacteria</taxon>
        <taxon>Bacillati</taxon>
        <taxon>Actinomycetota</taxon>
        <taxon>Actinomycetes</taxon>
        <taxon>Kitasatosporales</taxon>
        <taxon>Streptomycetaceae</taxon>
        <taxon>Streptomyces</taxon>
    </lineage>
</organism>
<evidence type="ECO:0000256" key="3">
    <source>
        <dbReference type="ARBA" id="ARBA00023163"/>
    </source>
</evidence>
<dbReference type="PANTHER" id="PTHR43132">
    <property type="entry name" value="ARSENICAL RESISTANCE OPERON REPRESSOR ARSR-RELATED"/>
    <property type="match status" value="1"/>
</dbReference>
<feature type="domain" description="HTH arsR-type" evidence="4">
    <location>
        <begin position="211"/>
        <end position="282"/>
    </location>
</feature>
<name>A0ABU3QQA9_9ACTN</name>
<dbReference type="InterPro" id="IPR036390">
    <property type="entry name" value="WH_DNA-bd_sf"/>
</dbReference>
<keyword evidence="2" id="KW-0238">DNA-binding</keyword>
<comment type="caution">
    <text evidence="5">The sequence shown here is derived from an EMBL/GenBank/DDBJ whole genome shotgun (WGS) entry which is preliminary data.</text>
</comment>
<protein>
    <submittedName>
        <fullName evidence="5">Winged helix-turn-helix domain-containing protein</fullName>
    </submittedName>
</protein>
<dbReference type="CDD" id="cd00090">
    <property type="entry name" value="HTH_ARSR"/>
    <property type="match status" value="1"/>
</dbReference>
<dbReference type="SMART" id="SM00418">
    <property type="entry name" value="HTH_ARSR"/>
    <property type="match status" value="1"/>
</dbReference>